<comment type="caution">
    <text evidence="2">The sequence shown here is derived from an EMBL/GenBank/DDBJ whole genome shotgun (WGS) entry which is preliminary data.</text>
</comment>
<feature type="transmembrane region" description="Helical" evidence="1">
    <location>
        <begin position="179"/>
        <end position="212"/>
    </location>
</feature>
<sequence length="469" mass="52507">MKLSSIGLRRALAVYARVANSPQWMALFSTAARAVAYFAPVPFIQAYFSTAYVALWFLIISFQALATRVIGNLPIILMQMLAYTEGEGPNDVERIHFLTRNISRIFLSLTFIWIGFALIAGTPLIWRQITLTENIPSALMVWLVFVSGASFRILVLGYATYLTGFGEVAAVRRLEGLSWVAGALLSIGALIIYPSIVLAMIMLQLPIILNFAQLGYLARRRNWTGNNAKGLWPEANFLSEIYPKAWRGSVGLIASYSVMYGSSIIYAQVGNSSDIAAFSFAISVFGQIAQLSNSQTISMLPQMARLLASSQIDSLNRLASRVLIQTFVVFIIMVTGVWTFLQILQIAAPNSFPKIPLILWLWMTLSYMAIRYAGFHLHFYTITNDIKWHVFHIGTAVVYFSILPLVGIQSLTSFPFSQFMACVLFSIPYSRYLSYRKFGFDWRYEKISAPLNILCFAGLIAGILWLQAL</sequence>
<evidence type="ECO:0000313" key="3">
    <source>
        <dbReference type="Proteomes" id="UP000438476"/>
    </source>
</evidence>
<dbReference type="RefSeq" id="WP_160737525.1">
    <property type="nucleotide sequence ID" value="NZ_WTYT01000007.1"/>
</dbReference>
<keyword evidence="1" id="KW-0472">Membrane</keyword>
<evidence type="ECO:0000313" key="2">
    <source>
        <dbReference type="EMBL" id="MXO67073.1"/>
    </source>
</evidence>
<dbReference type="AlphaFoldDB" id="A0A6I4TAL6"/>
<evidence type="ECO:0000256" key="1">
    <source>
        <dbReference type="SAM" id="Phobius"/>
    </source>
</evidence>
<feature type="transmembrane region" description="Helical" evidence="1">
    <location>
        <begin position="138"/>
        <end position="159"/>
    </location>
</feature>
<feature type="transmembrane region" description="Helical" evidence="1">
    <location>
        <begin position="104"/>
        <end position="126"/>
    </location>
</feature>
<organism evidence="2 3">
    <name type="scientific">Altericroceibacterium endophyticum</name>
    <dbReference type="NCBI Taxonomy" id="1808508"/>
    <lineage>
        <taxon>Bacteria</taxon>
        <taxon>Pseudomonadati</taxon>
        <taxon>Pseudomonadota</taxon>
        <taxon>Alphaproteobacteria</taxon>
        <taxon>Sphingomonadales</taxon>
        <taxon>Erythrobacteraceae</taxon>
        <taxon>Altericroceibacterium</taxon>
    </lineage>
</organism>
<feature type="transmembrane region" description="Helical" evidence="1">
    <location>
        <begin position="386"/>
        <end position="408"/>
    </location>
</feature>
<protein>
    <recommendedName>
        <fullName evidence="4">Polysaccharide biosynthesis protein</fullName>
    </recommendedName>
</protein>
<feature type="transmembrane region" description="Helical" evidence="1">
    <location>
        <begin position="322"/>
        <end position="343"/>
    </location>
</feature>
<name>A0A6I4TAL6_9SPHN</name>
<keyword evidence="1" id="KW-1133">Transmembrane helix</keyword>
<feature type="transmembrane region" description="Helical" evidence="1">
    <location>
        <begin position="37"/>
        <end position="58"/>
    </location>
</feature>
<feature type="transmembrane region" description="Helical" evidence="1">
    <location>
        <begin position="414"/>
        <end position="435"/>
    </location>
</feature>
<dbReference type="EMBL" id="WTYT01000007">
    <property type="protein sequence ID" value="MXO67073.1"/>
    <property type="molecule type" value="Genomic_DNA"/>
</dbReference>
<keyword evidence="1" id="KW-0812">Transmembrane</keyword>
<proteinExistence type="predicted"/>
<dbReference type="Proteomes" id="UP000438476">
    <property type="component" value="Unassembled WGS sequence"/>
</dbReference>
<feature type="transmembrane region" description="Helical" evidence="1">
    <location>
        <begin position="355"/>
        <end position="374"/>
    </location>
</feature>
<dbReference type="OrthoDB" id="920322at2"/>
<accession>A0A6I4TAL6</accession>
<reference evidence="2 3" key="1">
    <citation type="submission" date="2019-12" db="EMBL/GenBank/DDBJ databases">
        <title>Genomic-based taxomic classification of the family Erythrobacteraceae.</title>
        <authorList>
            <person name="Xu L."/>
        </authorList>
    </citation>
    <scope>NUCLEOTIDE SEQUENCE [LARGE SCALE GENOMIC DNA]</scope>
    <source>
        <strain evidence="2 3">LMG 29518</strain>
    </source>
</reference>
<gene>
    <name evidence="2" type="ORF">GRI91_15010</name>
</gene>
<feature type="transmembrane region" description="Helical" evidence="1">
    <location>
        <begin position="447"/>
        <end position="468"/>
    </location>
</feature>
<evidence type="ECO:0008006" key="4">
    <source>
        <dbReference type="Google" id="ProtNLM"/>
    </source>
</evidence>
<keyword evidence="3" id="KW-1185">Reference proteome</keyword>